<name>G0S7F2_CHATD</name>
<comment type="similarity">
    <text evidence="2">Belongs to the syntaxin family.</text>
</comment>
<dbReference type="GO" id="GO:0048193">
    <property type="term" value="P:Golgi vesicle transport"/>
    <property type="evidence" value="ECO:0007669"/>
    <property type="project" value="InterPro"/>
</dbReference>
<dbReference type="STRING" id="759272.G0S7F2"/>
<evidence type="ECO:0000256" key="4">
    <source>
        <dbReference type="ARBA" id="ARBA00022692"/>
    </source>
</evidence>
<dbReference type="SMART" id="SM00397">
    <property type="entry name" value="t_SNARE"/>
    <property type="match status" value="1"/>
</dbReference>
<dbReference type="CDD" id="cd15851">
    <property type="entry name" value="SNARE_Syntaxin6"/>
    <property type="match status" value="1"/>
</dbReference>
<dbReference type="RefSeq" id="XP_006693250.1">
    <property type="nucleotide sequence ID" value="XM_006693187.1"/>
</dbReference>
<evidence type="ECO:0000256" key="6">
    <source>
        <dbReference type="ARBA" id="ARBA00022989"/>
    </source>
</evidence>
<dbReference type="GO" id="GO:0000139">
    <property type="term" value="C:Golgi membrane"/>
    <property type="evidence" value="ECO:0007669"/>
    <property type="project" value="UniProtKB-SubCell"/>
</dbReference>
<dbReference type="Gene3D" id="1.20.58.90">
    <property type="match status" value="1"/>
</dbReference>
<sequence length="237" mass="26270">MMSSTNEEDPFLQVQQDVLAQLQSARSLFNSYLRIRSITTSATSPELASARADLDIALESLSEDLSDLTEAVRVIEANPSQYALSEAEIARRKRLLQEVGGEVDDIREELKKLSSKGAAMGTSSKSHPPGSSDLPDPSTFHIPDGETGGSADYAAEFEREQQLQMLREQDEHLEDVFVTVGNLRRQADDMGRELEEQREMLEVADELVERVGGRLQTGMDKLSMRALKFGSLDGWHA</sequence>
<organism evidence="15">
    <name type="scientific">Chaetomium thermophilum (strain DSM 1495 / CBS 144.50 / IMI 039719)</name>
    <name type="common">Thermochaetoides thermophila</name>
    <dbReference type="NCBI Taxonomy" id="759272"/>
    <lineage>
        <taxon>Eukaryota</taxon>
        <taxon>Fungi</taxon>
        <taxon>Dikarya</taxon>
        <taxon>Ascomycota</taxon>
        <taxon>Pezizomycotina</taxon>
        <taxon>Sordariomycetes</taxon>
        <taxon>Sordariomycetidae</taxon>
        <taxon>Sordariales</taxon>
        <taxon>Chaetomiaceae</taxon>
        <taxon>Thermochaetoides</taxon>
    </lineage>
</organism>
<dbReference type="SUPFAM" id="SSF47661">
    <property type="entry name" value="t-snare proteins"/>
    <property type="match status" value="1"/>
</dbReference>
<dbReference type="Proteomes" id="UP000008066">
    <property type="component" value="Unassembled WGS sequence"/>
</dbReference>
<feature type="domain" description="T-SNARE coiled-coil homology" evidence="13">
    <location>
        <begin position="163"/>
        <end position="225"/>
    </location>
</feature>
<evidence type="ECO:0000256" key="7">
    <source>
        <dbReference type="ARBA" id="ARBA00023034"/>
    </source>
</evidence>
<evidence type="ECO:0000313" key="14">
    <source>
        <dbReference type="EMBL" id="EGS20954.1"/>
    </source>
</evidence>
<evidence type="ECO:0000259" key="13">
    <source>
        <dbReference type="PROSITE" id="PS50192"/>
    </source>
</evidence>
<dbReference type="HOGENOM" id="CLU_061883_0_0_1"/>
<keyword evidence="6" id="KW-1133">Transmembrane helix</keyword>
<gene>
    <name evidence="14" type="ORF">CTHT_0027930</name>
</gene>
<proteinExistence type="inferred from homology"/>
<dbReference type="Pfam" id="PF09177">
    <property type="entry name" value="STX6_10_61_N"/>
    <property type="match status" value="1"/>
</dbReference>
<dbReference type="eggNOG" id="KOG3202">
    <property type="taxonomic scope" value="Eukaryota"/>
</dbReference>
<dbReference type="FunFam" id="1.20.58.90:FF:000012">
    <property type="entry name" value="SNARE domain protein"/>
    <property type="match status" value="1"/>
</dbReference>
<reference evidence="14 15" key="1">
    <citation type="journal article" date="2011" name="Cell">
        <title>Insight into structure and assembly of the nuclear pore complex by utilizing the genome of a eukaryotic thermophile.</title>
        <authorList>
            <person name="Amlacher S."/>
            <person name="Sarges P."/>
            <person name="Flemming D."/>
            <person name="van Noort V."/>
            <person name="Kunze R."/>
            <person name="Devos D.P."/>
            <person name="Arumugam M."/>
            <person name="Bork P."/>
            <person name="Hurt E."/>
        </authorList>
    </citation>
    <scope>NUCLEOTIDE SEQUENCE [LARGE SCALE GENOMIC DNA]</scope>
    <source>
        <strain evidence="15">DSM 1495 / CBS 144.50 / IMI 039719</strain>
    </source>
</reference>
<evidence type="ECO:0000256" key="2">
    <source>
        <dbReference type="ARBA" id="ARBA00009063"/>
    </source>
</evidence>
<comment type="subcellular location">
    <subcellularLocation>
        <location evidence="1">Golgi apparatus membrane</location>
        <topology evidence="1">Single-pass type IV membrane protein</topology>
    </subcellularLocation>
</comment>
<keyword evidence="15" id="KW-1185">Reference proteome</keyword>
<accession>G0S7F2</accession>
<keyword evidence="5" id="KW-0653">Protein transport</keyword>
<keyword evidence="9" id="KW-0472">Membrane</keyword>
<evidence type="ECO:0000256" key="1">
    <source>
        <dbReference type="ARBA" id="ARBA00004409"/>
    </source>
</evidence>
<keyword evidence="3" id="KW-0813">Transport</keyword>
<dbReference type="FunFam" id="1.20.5.110:FF:000006">
    <property type="entry name" value="Syntaxin 6"/>
    <property type="match status" value="1"/>
</dbReference>
<dbReference type="EMBL" id="GL988041">
    <property type="protein sequence ID" value="EGS20954.1"/>
    <property type="molecule type" value="Genomic_DNA"/>
</dbReference>
<evidence type="ECO:0000256" key="12">
    <source>
        <dbReference type="SAM" id="MobiDB-lite"/>
    </source>
</evidence>
<evidence type="ECO:0000256" key="9">
    <source>
        <dbReference type="ARBA" id="ARBA00023136"/>
    </source>
</evidence>
<dbReference type="InterPro" id="IPR048036">
    <property type="entry name" value="Tlg1p-like_N"/>
</dbReference>
<dbReference type="GO" id="GO:0015031">
    <property type="term" value="P:protein transport"/>
    <property type="evidence" value="ECO:0007669"/>
    <property type="project" value="UniProtKB-KW"/>
</dbReference>
<keyword evidence="8 11" id="KW-0175">Coiled coil</keyword>
<dbReference type="InterPro" id="IPR010989">
    <property type="entry name" value="SNARE"/>
</dbReference>
<dbReference type="SUPFAM" id="SSF58038">
    <property type="entry name" value="SNARE fusion complex"/>
    <property type="match status" value="1"/>
</dbReference>
<dbReference type="InterPro" id="IPR015260">
    <property type="entry name" value="Syntaxin-6/10/61_N"/>
</dbReference>
<dbReference type="Gene3D" id="1.20.5.110">
    <property type="match status" value="1"/>
</dbReference>
<feature type="region of interest" description="Disordered" evidence="12">
    <location>
        <begin position="114"/>
        <end position="149"/>
    </location>
</feature>
<dbReference type="PROSITE" id="PS50192">
    <property type="entry name" value="T_SNARE"/>
    <property type="match status" value="1"/>
</dbReference>
<dbReference type="CDD" id="cd21444">
    <property type="entry name" value="SNARE_NTD_Tlg1p-like"/>
    <property type="match status" value="1"/>
</dbReference>
<evidence type="ECO:0000256" key="11">
    <source>
        <dbReference type="SAM" id="Coils"/>
    </source>
</evidence>
<feature type="coiled-coil region" evidence="11">
    <location>
        <begin position="180"/>
        <end position="207"/>
    </location>
</feature>
<keyword evidence="7" id="KW-0333">Golgi apparatus</keyword>
<evidence type="ECO:0000256" key="3">
    <source>
        <dbReference type="ARBA" id="ARBA00022448"/>
    </source>
</evidence>
<keyword evidence="4" id="KW-0812">Transmembrane</keyword>
<protein>
    <recommendedName>
        <fullName evidence="10">t-SNARE affecting a late Golgi compartment protein 1</fullName>
    </recommendedName>
</protein>
<evidence type="ECO:0000256" key="5">
    <source>
        <dbReference type="ARBA" id="ARBA00022927"/>
    </source>
</evidence>
<evidence type="ECO:0000256" key="10">
    <source>
        <dbReference type="ARBA" id="ARBA00073343"/>
    </source>
</evidence>
<dbReference type="AlphaFoldDB" id="G0S7F2"/>
<dbReference type="KEGG" id="cthr:CTHT_0027930"/>
<dbReference type="OMA" id="EHDPYRF"/>
<dbReference type="OrthoDB" id="546861at2759"/>
<evidence type="ECO:0000256" key="8">
    <source>
        <dbReference type="ARBA" id="ARBA00023054"/>
    </source>
</evidence>
<dbReference type="InterPro" id="IPR000727">
    <property type="entry name" value="T_SNARE_dom"/>
</dbReference>
<dbReference type="GeneID" id="18256831"/>
<evidence type="ECO:0000313" key="15">
    <source>
        <dbReference type="Proteomes" id="UP000008066"/>
    </source>
</evidence>